<name>A0AAW9Q5Q2_9CYAN</name>
<gene>
    <name evidence="1" type="ORF">V2H45_18645</name>
</gene>
<dbReference type="Pfam" id="PF21196">
    <property type="entry name" value="PcrA_UvrD_tudor"/>
    <property type="match status" value="1"/>
</dbReference>
<protein>
    <submittedName>
        <fullName evidence="1">Uncharacterized protein</fullName>
    </submittedName>
</protein>
<dbReference type="AlphaFoldDB" id="A0AAW9Q5Q2"/>
<dbReference type="RefSeq" id="WP_330485201.1">
    <property type="nucleotide sequence ID" value="NZ_JAZBJZ010000092.1"/>
</dbReference>
<comment type="caution">
    <text evidence="1">The sequence shown here is derived from an EMBL/GenBank/DDBJ whole genome shotgun (WGS) entry which is preliminary data.</text>
</comment>
<organism evidence="1 2">
    <name type="scientific">Tumidithrix elongata BACA0141</name>
    <dbReference type="NCBI Taxonomy" id="2716417"/>
    <lineage>
        <taxon>Bacteria</taxon>
        <taxon>Bacillati</taxon>
        <taxon>Cyanobacteriota</taxon>
        <taxon>Cyanophyceae</taxon>
        <taxon>Pseudanabaenales</taxon>
        <taxon>Pseudanabaenaceae</taxon>
        <taxon>Tumidithrix</taxon>
        <taxon>Tumidithrix elongata</taxon>
    </lineage>
</organism>
<dbReference type="Proteomes" id="UP001333818">
    <property type="component" value="Unassembled WGS sequence"/>
</dbReference>
<proteinExistence type="predicted"/>
<keyword evidence="2" id="KW-1185">Reference proteome</keyword>
<evidence type="ECO:0000313" key="1">
    <source>
        <dbReference type="EMBL" id="MEE3718765.1"/>
    </source>
</evidence>
<accession>A0AAW9Q5Q2</accession>
<evidence type="ECO:0000313" key="2">
    <source>
        <dbReference type="Proteomes" id="UP001333818"/>
    </source>
</evidence>
<reference evidence="1" key="1">
    <citation type="submission" date="2024-01" db="EMBL/GenBank/DDBJ databases">
        <title>Bank of Algae and Cyanobacteria of the Azores (BACA) strain genomes.</title>
        <authorList>
            <person name="Luz R."/>
            <person name="Cordeiro R."/>
            <person name="Fonseca A."/>
            <person name="Goncalves V."/>
        </authorList>
    </citation>
    <scope>NUCLEOTIDE SEQUENCE</scope>
    <source>
        <strain evidence="1">BACA0141</strain>
    </source>
</reference>
<sequence length="60" mass="6677">MTRSQVVVNWQVGDRVRHDKFGDGKVTNLLGEGNKMFLAVAFPGQGKKILDPKLAPIERI</sequence>
<dbReference type="EMBL" id="JAZBJZ010000092">
    <property type="protein sequence ID" value="MEE3718765.1"/>
    <property type="molecule type" value="Genomic_DNA"/>
</dbReference>